<sequence length="962" mass="110364">MPVKKSILAPSDSDFRWVGKGIESDQELVFYDSVCCENQAFYRGDCILVRSNSDKGSWAALITCLYETKSGEKMADLLWFERSTHIRREKQRQPINHSELFICGTKDSNELSVFERKIEVISYNTFIKRYPKGLKKYMSDYGKVFYCRSGFHSRKEIYLDFIDWDQCYRHQDTDFDALIAWVNTASIQACSAQKHSKHIQPDQSGTDELVEETSREKDVENSDIEDMYMPVTSDESSDIINTEDDESINNTFSTKTPHRRGRNTPKLVTPVSERRMTASGKRRYYKKHLEMTPLPLRYLFCDESRLSPHQNARSRLHVSTVPVSLPCREREFSLIYLQVLNALNAGHGECIYISGPPGTGKTVTIKQVVRCLFQKVDEGEIDDFKYVEINGMRMIDPNHAYTLLWEALTEERVTSKHALMLLEKRFSQPSPNRVPCRLGLTRIGFSGYTFDQLQVIIKTRLQGIPDHLMDQDAIELASRKVSAISGDARRALDICRRAVEIAEISVATNKKSFLTGQDETYQEKITMKTIQKAISELTASPIQTYLRTIPLSYKVFLVSLILKMKRSGLSTHKLGEIIDICLRMCRTTEKLYLQEFYRLSIDIDLDLINAAFALAEAGIIFFNIKGGKRQALVQLKIAHQDVQLAFQDDVYFRGVELDLSGSLRFDTSLLVFRIFSVFEMEDEETLEELMQALARPENASDSSSSVNIYLGNRGCKLKRKARYAYRGKLGIPSSILTDRKTVCYGSKGRTVIQRKKHRDGTIDTDTEMSTHSDDPYYDIDIDGLLAPISHPAEFLRRSYRKSLQSCLESLSRQLLDTISEERTYNILLSKLLFFLLGDDTSVNITSHLEFQETKEMTQISTDQTMAKTLPVETEEGPQSIPCQLSPFMEFPSTMNDALLWCHQMGLSQADMVDLRKLLQSALDRSMEYIRCLTQVRDGIIHSQRLIRKVYEWCVEVSKRESQ</sequence>
<name>A0A899G4D1_9ASCO</name>
<dbReference type="GO" id="GO:0003688">
    <property type="term" value="F:DNA replication origin binding"/>
    <property type="evidence" value="ECO:0007669"/>
    <property type="project" value="TreeGrafter"/>
</dbReference>
<feature type="domain" description="BAH" evidence="6">
    <location>
        <begin position="39"/>
        <end position="162"/>
    </location>
</feature>
<organism evidence="7 8">
    <name type="scientific">Pneumocystis wakefieldiae</name>
    <dbReference type="NCBI Taxonomy" id="38082"/>
    <lineage>
        <taxon>Eukaryota</taxon>
        <taxon>Fungi</taxon>
        <taxon>Dikarya</taxon>
        <taxon>Ascomycota</taxon>
        <taxon>Taphrinomycotina</taxon>
        <taxon>Pneumocystomycetes</taxon>
        <taxon>Pneumocystaceae</taxon>
        <taxon>Pneumocystis</taxon>
    </lineage>
</organism>
<dbReference type="InterPro" id="IPR041083">
    <property type="entry name" value="AAA_lid_10"/>
</dbReference>
<dbReference type="Gene3D" id="1.10.8.60">
    <property type="match status" value="1"/>
</dbReference>
<comment type="subcellular location">
    <subcellularLocation>
        <location evidence="1 4">Nucleus</location>
    </subcellularLocation>
</comment>
<comment type="similarity">
    <text evidence="4">Belongs to the ORC1 family.</text>
</comment>
<protein>
    <recommendedName>
        <fullName evidence="4">Origin recognition complex subunit 1</fullName>
    </recommendedName>
</protein>
<dbReference type="GO" id="GO:0005524">
    <property type="term" value="F:ATP binding"/>
    <property type="evidence" value="ECO:0007669"/>
    <property type="project" value="UniProtKB-KW"/>
</dbReference>
<dbReference type="OrthoDB" id="1926878at2759"/>
<dbReference type="Pfam" id="PF13191">
    <property type="entry name" value="AAA_16"/>
    <property type="match status" value="1"/>
</dbReference>
<evidence type="ECO:0000256" key="3">
    <source>
        <dbReference type="ARBA" id="ARBA00023242"/>
    </source>
</evidence>
<dbReference type="Pfam" id="PF08595">
    <property type="entry name" value="RXT2_N"/>
    <property type="match status" value="1"/>
</dbReference>
<feature type="region of interest" description="Disordered" evidence="5">
    <location>
        <begin position="195"/>
        <end position="220"/>
    </location>
</feature>
<dbReference type="GO" id="GO:0033314">
    <property type="term" value="P:mitotic DNA replication checkpoint signaling"/>
    <property type="evidence" value="ECO:0007669"/>
    <property type="project" value="TreeGrafter"/>
</dbReference>
<keyword evidence="4" id="KW-0067">ATP-binding</keyword>
<dbReference type="Gene3D" id="2.30.30.490">
    <property type="match status" value="1"/>
</dbReference>
<dbReference type="SUPFAM" id="SSF52540">
    <property type="entry name" value="P-loop containing nucleoside triphosphate hydrolases"/>
    <property type="match status" value="1"/>
</dbReference>
<dbReference type="EMBL" id="CP054542">
    <property type="protein sequence ID" value="QSL66309.1"/>
    <property type="molecule type" value="Genomic_DNA"/>
</dbReference>
<dbReference type="PANTHER" id="PTHR10763:SF23">
    <property type="entry name" value="ORIGIN RECOGNITION COMPLEX SUBUNIT 1"/>
    <property type="match status" value="1"/>
</dbReference>
<reference evidence="7" key="1">
    <citation type="submission" date="2020-06" db="EMBL/GenBank/DDBJ databases">
        <title>Genomes of multiple members of Pneumocystis genus reveal paths to human pathogen Pneumocystis jirovecii.</title>
        <authorList>
            <person name="Cisse O.H."/>
            <person name="Ma L."/>
            <person name="Dekker J."/>
            <person name="Khil P."/>
            <person name="Jo J."/>
            <person name="Brenchley J."/>
            <person name="Blair R."/>
            <person name="Pahar B."/>
            <person name="Chabe M."/>
            <person name="Van Rompay K.A."/>
            <person name="Keesler R."/>
            <person name="Sukura A."/>
            <person name="Hirsch V."/>
            <person name="Kutty G."/>
            <person name="Liu Y."/>
            <person name="Peng L."/>
            <person name="Chen J."/>
            <person name="Song J."/>
            <person name="Weissenbacher-Lang C."/>
            <person name="Xu J."/>
            <person name="Upham N.S."/>
            <person name="Stajich J.E."/>
            <person name="Cuomo C.A."/>
            <person name="Cushion M.T."/>
            <person name="Kovacs J.A."/>
        </authorList>
    </citation>
    <scope>NUCLEOTIDE SEQUENCE</scope>
    <source>
        <strain evidence="7">2A</strain>
    </source>
</reference>
<evidence type="ECO:0000256" key="2">
    <source>
        <dbReference type="ARBA" id="ARBA00023125"/>
    </source>
</evidence>
<dbReference type="AlphaFoldDB" id="A0A899G4D1"/>
<evidence type="ECO:0000259" key="6">
    <source>
        <dbReference type="PROSITE" id="PS51038"/>
    </source>
</evidence>
<evidence type="ECO:0000256" key="5">
    <source>
        <dbReference type="SAM" id="MobiDB-lite"/>
    </source>
</evidence>
<keyword evidence="8" id="KW-1185">Reference proteome</keyword>
<evidence type="ECO:0000256" key="1">
    <source>
        <dbReference type="ARBA" id="ARBA00004123"/>
    </source>
</evidence>
<dbReference type="InterPro" id="IPR027417">
    <property type="entry name" value="P-loop_NTPase"/>
</dbReference>
<keyword evidence="3 4" id="KW-0539">Nucleus</keyword>
<keyword evidence="4" id="KW-0235">DNA replication</keyword>
<dbReference type="Pfam" id="PF01426">
    <property type="entry name" value="BAH"/>
    <property type="match status" value="1"/>
</dbReference>
<dbReference type="InterPro" id="IPR041664">
    <property type="entry name" value="AAA_16"/>
</dbReference>
<dbReference type="GO" id="GO:0003682">
    <property type="term" value="F:chromatin binding"/>
    <property type="evidence" value="ECO:0007669"/>
    <property type="project" value="InterPro"/>
</dbReference>
<dbReference type="InterPro" id="IPR050311">
    <property type="entry name" value="ORC1/CDC6"/>
</dbReference>
<evidence type="ECO:0000313" key="8">
    <source>
        <dbReference type="Proteomes" id="UP000663699"/>
    </source>
</evidence>
<dbReference type="Gene3D" id="3.40.50.300">
    <property type="entry name" value="P-loop containing nucleotide triphosphate hydrolases"/>
    <property type="match status" value="1"/>
</dbReference>
<dbReference type="InterPro" id="IPR013904">
    <property type="entry name" value="RXT2_N"/>
</dbReference>
<proteinExistence type="inferred from homology"/>
<dbReference type="InterPro" id="IPR001025">
    <property type="entry name" value="BAH_dom"/>
</dbReference>
<keyword evidence="4" id="KW-0547">Nucleotide-binding</keyword>
<evidence type="ECO:0000313" key="7">
    <source>
        <dbReference type="EMBL" id="QSL66309.1"/>
    </source>
</evidence>
<dbReference type="PANTHER" id="PTHR10763">
    <property type="entry name" value="CELL DIVISION CONTROL PROTEIN 6-RELATED"/>
    <property type="match status" value="1"/>
</dbReference>
<dbReference type="PROSITE" id="PS51038">
    <property type="entry name" value="BAH"/>
    <property type="match status" value="1"/>
</dbReference>
<dbReference type="InterPro" id="IPR043151">
    <property type="entry name" value="BAH_sf"/>
</dbReference>
<keyword evidence="2 4" id="KW-0238">DNA-binding</keyword>
<accession>A0A899G4D1</accession>
<dbReference type="Pfam" id="PF17872">
    <property type="entry name" value="AAA_lid_10"/>
    <property type="match status" value="1"/>
</dbReference>
<dbReference type="GO" id="GO:0006270">
    <property type="term" value="P:DNA replication initiation"/>
    <property type="evidence" value="ECO:0007669"/>
    <property type="project" value="TreeGrafter"/>
</dbReference>
<dbReference type="Proteomes" id="UP000663699">
    <property type="component" value="Chromosome 11"/>
</dbReference>
<comment type="function">
    <text evidence="4">Component of the origin recognition complex (ORC) that binds origins of replication. DNA-binding is ATP-dependent, however specific DNA sequences that define origins of replication have not been identified so far. ORC is required to assemble the pre-replication complex necessary to initiate DNA replication.</text>
</comment>
<evidence type="ECO:0000256" key="4">
    <source>
        <dbReference type="RuleBase" id="RU365058"/>
    </source>
</evidence>
<dbReference type="GO" id="GO:0005664">
    <property type="term" value="C:nuclear origin of replication recognition complex"/>
    <property type="evidence" value="ECO:0007669"/>
    <property type="project" value="TreeGrafter"/>
</dbReference>
<gene>
    <name evidence="7" type="ORF">MERGE_000687</name>
</gene>
<comment type="subunit">
    <text evidence="4">ORC is composed of six subunits.</text>
</comment>